<protein>
    <submittedName>
        <fullName evidence="3">DNA protecting protein DprA</fullName>
    </submittedName>
</protein>
<evidence type="ECO:0000313" key="4">
    <source>
        <dbReference type="Proteomes" id="UP000070572"/>
    </source>
</evidence>
<dbReference type="SUPFAM" id="SSF102405">
    <property type="entry name" value="MCP/YpsA-like"/>
    <property type="match status" value="1"/>
</dbReference>
<sequence length="289" mass="31759">MSNSEELVALVALLRYGSFRTSQMALRQRLIDGDSPTLILAEDSNSRLIYDRAVRDVDQWITSGEHPLSWLDSDYPQQLREVHDFPPVIFVRGKLVQPDNGICIVGSRKAGQAALEAAAQIAQLVVDKNWTVVSGLAEGIDTAAHAETLNRGGRTVAVIGNGIDYYFPPQNRGLQHAIEDRGLVISQFWPGTSPKKYSFPMRNAVMSAYARATIIVSAKEHSGTRHQAKQAAAHGRPLVVSRAVYENTTWARKLVDDPNVLARVAYSTEESVSLAMEMATFTISDLALL</sequence>
<dbReference type="PANTHER" id="PTHR43022:SF1">
    <property type="entry name" value="PROTEIN SMF"/>
    <property type="match status" value="1"/>
</dbReference>
<dbReference type="RefSeq" id="WP_060920825.1">
    <property type="nucleotide sequence ID" value="NZ_KQ960687.1"/>
</dbReference>
<evidence type="ECO:0000259" key="2">
    <source>
        <dbReference type="Pfam" id="PF02481"/>
    </source>
</evidence>
<accession>A0AB34WWY5</accession>
<comment type="caution">
    <text evidence="3">The sequence shown here is derived from an EMBL/GenBank/DDBJ whole genome shotgun (WGS) entry which is preliminary data.</text>
</comment>
<dbReference type="InterPro" id="IPR057666">
    <property type="entry name" value="DrpA_SLOG"/>
</dbReference>
<organism evidence="3 4">
    <name type="scientific">Varibaculum cambriense</name>
    <dbReference type="NCBI Taxonomy" id="184870"/>
    <lineage>
        <taxon>Bacteria</taxon>
        <taxon>Bacillati</taxon>
        <taxon>Actinomycetota</taxon>
        <taxon>Actinomycetes</taxon>
        <taxon>Actinomycetales</taxon>
        <taxon>Actinomycetaceae</taxon>
        <taxon>Varibaculum</taxon>
    </lineage>
</organism>
<dbReference type="InterPro" id="IPR003488">
    <property type="entry name" value="DprA"/>
</dbReference>
<evidence type="ECO:0000256" key="1">
    <source>
        <dbReference type="ARBA" id="ARBA00006525"/>
    </source>
</evidence>
<dbReference type="Proteomes" id="UP000070572">
    <property type="component" value="Unassembled WGS sequence"/>
</dbReference>
<dbReference type="PANTHER" id="PTHR43022">
    <property type="entry name" value="PROTEIN SMF"/>
    <property type="match status" value="1"/>
</dbReference>
<evidence type="ECO:0000313" key="3">
    <source>
        <dbReference type="EMBL" id="KXB79427.1"/>
    </source>
</evidence>
<dbReference type="EMBL" id="LSDN01000027">
    <property type="protein sequence ID" value="KXB79427.1"/>
    <property type="molecule type" value="Genomic_DNA"/>
</dbReference>
<comment type="similarity">
    <text evidence="1">Belongs to the DprA/Smf family.</text>
</comment>
<dbReference type="AlphaFoldDB" id="A0AB34WWY5"/>
<feature type="domain" description="Smf/DprA SLOG" evidence="2">
    <location>
        <begin position="69"/>
        <end position="242"/>
    </location>
</feature>
<proteinExistence type="inferred from homology"/>
<dbReference type="Gene3D" id="3.40.50.450">
    <property type="match status" value="1"/>
</dbReference>
<gene>
    <name evidence="3" type="ORF">HMPREF1862_01800</name>
</gene>
<name>A0AB34WWY5_9ACTO</name>
<dbReference type="Pfam" id="PF02481">
    <property type="entry name" value="DNA_processg_A"/>
    <property type="match status" value="1"/>
</dbReference>
<reference evidence="3 4" key="1">
    <citation type="submission" date="2016-01" db="EMBL/GenBank/DDBJ databases">
        <authorList>
            <person name="Mitreva M."/>
            <person name="Pepin K.H."/>
            <person name="Mihindukulasuriya K.A."/>
            <person name="Fulton R."/>
            <person name="Fronick C."/>
            <person name="O'Laughlin M."/>
            <person name="Miner T."/>
            <person name="Herter B."/>
            <person name="Rosa B.A."/>
            <person name="Cordes M."/>
            <person name="Tomlinson C."/>
            <person name="Wollam A."/>
            <person name="Palsikar V.B."/>
            <person name="Mardis E.R."/>
            <person name="Wilson R.K."/>
        </authorList>
    </citation>
    <scope>NUCLEOTIDE SEQUENCE [LARGE SCALE GENOMIC DNA]</scope>
    <source>
        <strain evidence="3 4">DNF00696</strain>
    </source>
</reference>
<dbReference type="GO" id="GO:0009294">
    <property type="term" value="P:DNA-mediated transformation"/>
    <property type="evidence" value="ECO:0007669"/>
    <property type="project" value="InterPro"/>
</dbReference>